<evidence type="ECO:0000259" key="10">
    <source>
        <dbReference type="Pfam" id="PF00962"/>
    </source>
</evidence>
<evidence type="ECO:0000256" key="1">
    <source>
        <dbReference type="ARBA" id="ARBA00001947"/>
    </source>
</evidence>
<evidence type="ECO:0000256" key="2">
    <source>
        <dbReference type="ARBA" id="ARBA00004613"/>
    </source>
</evidence>
<dbReference type="EC" id="3.5.4.4" evidence="4"/>
<dbReference type="Gene3D" id="3.20.20.140">
    <property type="entry name" value="Metal-dependent hydrolases"/>
    <property type="match status" value="1"/>
</dbReference>
<accession>A0A3M7HSJ0</accession>
<evidence type="ECO:0000313" key="12">
    <source>
        <dbReference type="Proteomes" id="UP000280598"/>
    </source>
</evidence>
<dbReference type="GO" id="GO:0005576">
    <property type="term" value="C:extracellular region"/>
    <property type="evidence" value="ECO:0007669"/>
    <property type="project" value="UniProtKB-SubCell"/>
</dbReference>
<dbReference type="VEuPathDB" id="FungiDB:BTJ68_13998"/>
<dbReference type="InterPro" id="IPR006330">
    <property type="entry name" value="Ado/ade_deaminase"/>
</dbReference>
<comment type="catalytic activity">
    <reaction evidence="9">
        <text>adenosine + H2O + H(+) = inosine + NH4(+)</text>
        <dbReference type="Rhea" id="RHEA:24408"/>
        <dbReference type="ChEBI" id="CHEBI:15377"/>
        <dbReference type="ChEBI" id="CHEBI:15378"/>
        <dbReference type="ChEBI" id="CHEBI:16335"/>
        <dbReference type="ChEBI" id="CHEBI:17596"/>
        <dbReference type="ChEBI" id="CHEBI:28938"/>
        <dbReference type="EC" id="3.5.4.4"/>
    </reaction>
</comment>
<organism evidence="11 12">
    <name type="scientific">Hortaea werneckii</name>
    <name type="common">Black yeast</name>
    <name type="synonym">Cladosporium werneckii</name>
    <dbReference type="NCBI Taxonomy" id="91943"/>
    <lineage>
        <taxon>Eukaryota</taxon>
        <taxon>Fungi</taxon>
        <taxon>Dikarya</taxon>
        <taxon>Ascomycota</taxon>
        <taxon>Pezizomycotina</taxon>
        <taxon>Dothideomycetes</taxon>
        <taxon>Dothideomycetidae</taxon>
        <taxon>Mycosphaerellales</taxon>
        <taxon>Teratosphaeriaceae</taxon>
        <taxon>Hortaea</taxon>
    </lineage>
</organism>
<comment type="subcellular location">
    <subcellularLocation>
        <location evidence="2">Secreted</location>
    </subcellularLocation>
</comment>
<comment type="similarity">
    <text evidence="3">Belongs to the metallo-dependent hydrolases superfamily. Adenosine and AMP deaminases family. ADGF subfamily.</text>
</comment>
<dbReference type="PANTHER" id="PTHR11409">
    <property type="entry name" value="ADENOSINE DEAMINASE"/>
    <property type="match status" value="1"/>
</dbReference>
<comment type="cofactor">
    <cofactor evidence="1">
        <name>Zn(2+)</name>
        <dbReference type="ChEBI" id="CHEBI:29105"/>
    </cofactor>
</comment>
<keyword evidence="5" id="KW-0964">Secreted</keyword>
<dbReference type="InterPro" id="IPR001365">
    <property type="entry name" value="A_deaminase_dom"/>
</dbReference>
<evidence type="ECO:0000256" key="6">
    <source>
        <dbReference type="ARBA" id="ARBA00022723"/>
    </source>
</evidence>
<dbReference type="GO" id="GO:0006154">
    <property type="term" value="P:adenosine catabolic process"/>
    <property type="evidence" value="ECO:0007669"/>
    <property type="project" value="TreeGrafter"/>
</dbReference>
<dbReference type="EMBL" id="QWIS01000013">
    <property type="protein sequence ID" value="RMZ16198.1"/>
    <property type="molecule type" value="Genomic_DNA"/>
</dbReference>
<sequence length="603" mass="68188">MPRFTLTTRSLLSAMTDANPPQDQLADLELDEEEAFLEMEGVPTLDQPFIQKYLDGRDNLVATEKRQRSDHVFREGLSPMAAEAASIVSAIRFEEQQTLWNASYEDNLAKQEPFEVHPGMMFSLAKERMESSKLWKIVKKMPKGALLHCHLEAMGDLDWLMEEAFNTEGICLSAPEPLASEDARETSDFIFQYVKGDTASSNAESIWTQSYQSNSPIPIGTAANSFPGGKYAFIAWFKSRASITHEEAVQHHLGPNAIWRKFMACFPLLASLQRYEPIFRKFIRNMLKQLHEDGVKWVDLRSVFLAPYTKKGAEKPDEDFEGMLAAMQEEIDAYCDSEEGKGFWGARLIWTTARAFSHKQIVQDMKECIRLKVLFPDLIAGYDLVGQEDAGRCLAELTPLLFWFKKRCAEEGVDIPFFFHAGETLGDGDEVDENLFDAILLGTRRIGHGFSLYKHPLLIEMVKDKRILVESCPVSNEVLRLTSSITSHPLPALLSRGVPCSLCNDDPAILGQGKSGMTHDFWQALQGWENLGLPGLASLAENSVRWAAYDDCSAKEWAEEIKSGAVGKTLRGERMREWTKEFEKFCQWVVWEFGAENDMKTLD</sequence>
<protein>
    <recommendedName>
        <fullName evidence="4">adenosine deaminase</fullName>
        <ecNumber evidence="4">3.5.4.4</ecNumber>
    </recommendedName>
</protein>
<keyword evidence="6" id="KW-0479">Metal-binding</keyword>
<evidence type="ECO:0000256" key="5">
    <source>
        <dbReference type="ARBA" id="ARBA00022525"/>
    </source>
</evidence>
<feature type="domain" description="Adenosine deaminase" evidence="10">
    <location>
        <begin position="257"/>
        <end position="562"/>
    </location>
</feature>
<dbReference type="GO" id="GO:0046872">
    <property type="term" value="F:metal ion binding"/>
    <property type="evidence" value="ECO:0007669"/>
    <property type="project" value="UniProtKB-KW"/>
</dbReference>
<dbReference type="Pfam" id="PF00962">
    <property type="entry name" value="A_deaminase"/>
    <property type="match status" value="1"/>
</dbReference>
<dbReference type="PANTHER" id="PTHR11409:SF39">
    <property type="entry name" value="ADENOSINE DEAMINASE 2"/>
    <property type="match status" value="1"/>
</dbReference>
<dbReference type="FunFam" id="3.20.20.140:FF:000017">
    <property type="entry name" value="Adenosine deaminase 2"/>
    <property type="match status" value="1"/>
</dbReference>
<evidence type="ECO:0000256" key="9">
    <source>
        <dbReference type="ARBA" id="ARBA00047764"/>
    </source>
</evidence>
<dbReference type="Proteomes" id="UP000280598">
    <property type="component" value="Unassembled WGS sequence"/>
</dbReference>
<reference evidence="11 12" key="1">
    <citation type="journal article" date="2018" name="BMC Genomics">
        <title>Genomic evidence for intraspecific hybridization in a clonal and extremely halotolerant yeast.</title>
        <authorList>
            <person name="Gostincar C."/>
            <person name="Stajich J.E."/>
            <person name="Zupancic J."/>
            <person name="Zalar P."/>
            <person name="Gunde-Cimerman N."/>
        </authorList>
    </citation>
    <scope>NUCLEOTIDE SEQUENCE [LARGE SCALE GENOMIC DNA]</scope>
    <source>
        <strain evidence="11 12">EXF-562</strain>
    </source>
</reference>
<dbReference type="GO" id="GO:0004000">
    <property type="term" value="F:adenosine deaminase activity"/>
    <property type="evidence" value="ECO:0007669"/>
    <property type="project" value="TreeGrafter"/>
</dbReference>
<name>A0A3M7HSJ0_HORWE</name>
<keyword evidence="7" id="KW-0732">Signal</keyword>
<dbReference type="SUPFAM" id="SSF51556">
    <property type="entry name" value="Metallo-dependent hydrolases"/>
    <property type="match status" value="1"/>
</dbReference>
<evidence type="ECO:0000256" key="7">
    <source>
        <dbReference type="ARBA" id="ARBA00022729"/>
    </source>
</evidence>
<evidence type="ECO:0000256" key="4">
    <source>
        <dbReference type="ARBA" id="ARBA00012784"/>
    </source>
</evidence>
<proteinExistence type="inferred from homology"/>
<dbReference type="AlphaFoldDB" id="A0A3M7HSJ0"/>
<evidence type="ECO:0000256" key="3">
    <source>
        <dbReference type="ARBA" id="ARBA00006083"/>
    </source>
</evidence>
<keyword evidence="8" id="KW-0378">Hydrolase</keyword>
<evidence type="ECO:0000256" key="8">
    <source>
        <dbReference type="ARBA" id="ARBA00022801"/>
    </source>
</evidence>
<evidence type="ECO:0000313" key="11">
    <source>
        <dbReference type="EMBL" id="RMZ16198.1"/>
    </source>
</evidence>
<gene>
    <name evidence="11" type="ORF">D0860_01217</name>
</gene>
<dbReference type="InterPro" id="IPR032466">
    <property type="entry name" value="Metal_Hydrolase"/>
</dbReference>
<dbReference type="GO" id="GO:0046103">
    <property type="term" value="P:inosine biosynthetic process"/>
    <property type="evidence" value="ECO:0007669"/>
    <property type="project" value="TreeGrafter"/>
</dbReference>
<comment type="caution">
    <text evidence="11">The sequence shown here is derived from an EMBL/GenBank/DDBJ whole genome shotgun (WGS) entry which is preliminary data.</text>
</comment>